<gene>
    <name evidence="4" type="ORF">UCREL1_5330</name>
</gene>
<name>M7STU5_EUTLA</name>
<dbReference type="InterPro" id="IPR020904">
    <property type="entry name" value="Sc_DH/Rdtase_CS"/>
</dbReference>
<sequence length="178" mass="19268">MSILKKTALITGCSDGGIGAAMAKVLHEKNYYVFATLRNVAKAGTLRDLSDVDIIELDVTSSSSIARCVEHVRKRTGGTLDMLVNNAGRDFLMPLLDVDINDAKELFDVNFWSVLAVTQAFAPFLIQAKGVVVNQSSVVWNLAVVWGGIYSTSKAAIKQLSEILRVELKPLGVRMPGS</sequence>
<keyword evidence="5" id="KW-1185">Reference proteome</keyword>
<accession>M7STU5</accession>
<dbReference type="EMBL" id="KB706384">
    <property type="protein sequence ID" value="EMR67667.1"/>
    <property type="molecule type" value="Genomic_DNA"/>
</dbReference>
<dbReference type="Pfam" id="PF00106">
    <property type="entry name" value="adh_short"/>
    <property type="match status" value="1"/>
</dbReference>
<dbReference type="GO" id="GO:0004806">
    <property type="term" value="F:triacylglycerol lipase activity"/>
    <property type="evidence" value="ECO:0007669"/>
    <property type="project" value="TreeGrafter"/>
</dbReference>
<keyword evidence="2" id="KW-0521">NADP</keyword>
<dbReference type="GO" id="GO:0000140">
    <property type="term" value="F:acylglycerone-phosphate reductase (NADP+) activity"/>
    <property type="evidence" value="ECO:0007669"/>
    <property type="project" value="TreeGrafter"/>
</dbReference>
<dbReference type="eggNOG" id="KOG1209">
    <property type="taxonomic scope" value="Eukaryota"/>
</dbReference>
<dbReference type="PANTHER" id="PTHR44169:SF6">
    <property type="entry name" value="NADPH-DEPENDENT 1-ACYLDIHYDROXYACETONE PHOSPHATE REDUCTASE"/>
    <property type="match status" value="1"/>
</dbReference>
<evidence type="ECO:0000313" key="4">
    <source>
        <dbReference type="EMBL" id="EMR67667.1"/>
    </source>
</evidence>
<dbReference type="PRINTS" id="PR00080">
    <property type="entry name" value="SDRFAMILY"/>
</dbReference>
<dbReference type="InterPro" id="IPR036291">
    <property type="entry name" value="NAD(P)-bd_dom_sf"/>
</dbReference>
<dbReference type="AlphaFoldDB" id="M7STU5"/>
<dbReference type="GO" id="GO:0019433">
    <property type="term" value="P:triglyceride catabolic process"/>
    <property type="evidence" value="ECO:0007669"/>
    <property type="project" value="TreeGrafter"/>
</dbReference>
<dbReference type="GO" id="GO:0005811">
    <property type="term" value="C:lipid droplet"/>
    <property type="evidence" value="ECO:0007669"/>
    <property type="project" value="TreeGrafter"/>
</dbReference>
<dbReference type="PRINTS" id="PR00081">
    <property type="entry name" value="GDHRDH"/>
</dbReference>
<reference evidence="5" key="1">
    <citation type="journal article" date="2013" name="Genome Announc.">
        <title>Draft genome sequence of the grapevine dieback fungus Eutypa lata UCR-EL1.</title>
        <authorList>
            <person name="Blanco-Ulate B."/>
            <person name="Rolshausen P.E."/>
            <person name="Cantu D."/>
        </authorList>
    </citation>
    <scope>NUCLEOTIDE SEQUENCE [LARGE SCALE GENOMIC DNA]</scope>
    <source>
        <strain evidence="5">UCR-EL1</strain>
    </source>
</reference>
<dbReference type="OrthoDB" id="2102561at2759"/>
<dbReference type="OMA" id="ANCINFE"/>
<organism evidence="4 5">
    <name type="scientific">Eutypa lata (strain UCR-EL1)</name>
    <name type="common">Grapevine dieback disease fungus</name>
    <name type="synonym">Eutypa armeniacae</name>
    <dbReference type="NCBI Taxonomy" id="1287681"/>
    <lineage>
        <taxon>Eukaryota</taxon>
        <taxon>Fungi</taxon>
        <taxon>Dikarya</taxon>
        <taxon>Ascomycota</taxon>
        <taxon>Pezizomycotina</taxon>
        <taxon>Sordariomycetes</taxon>
        <taxon>Xylariomycetidae</taxon>
        <taxon>Xylariales</taxon>
        <taxon>Diatrypaceae</taxon>
        <taxon>Eutypa</taxon>
    </lineage>
</organism>
<evidence type="ECO:0000256" key="2">
    <source>
        <dbReference type="ARBA" id="ARBA00022857"/>
    </source>
</evidence>
<evidence type="ECO:0000313" key="5">
    <source>
        <dbReference type="Proteomes" id="UP000012174"/>
    </source>
</evidence>
<dbReference type="SUPFAM" id="SSF51735">
    <property type="entry name" value="NAD(P)-binding Rossmann-fold domains"/>
    <property type="match status" value="1"/>
</dbReference>
<proteinExistence type="inferred from homology"/>
<dbReference type="GO" id="GO:0006654">
    <property type="term" value="P:phosphatidic acid biosynthetic process"/>
    <property type="evidence" value="ECO:0007669"/>
    <property type="project" value="TreeGrafter"/>
</dbReference>
<dbReference type="Gene3D" id="3.40.50.720">
    <property type="entry name" value="NAD(P)-binding Rossmann-like Domain"/>
    <property type="match status" value="1"/>
</dbReference>
<comment type="similarity">
    <text evidence="1">Belongs to the short-chain dehydrogenases/reductases (SDR) family.</text>
</comment>
<dbReference type="PROSITE" id="PS00061">
    <property type="entry name" value="ADH_SHORT"/>
    <property type="match status" value="1"/>
</dbReference>
<protein>
    <submittedName>
        <fullName evidence="4">Putative short-chain dehydrogenase protein</fullName>
    </submittedName>
</protein>
<dbReference type="GO" id="GO:0005783">
    <property type="term" value="C:endoplasmic reticulum"/>
    <property type="evidence" value="ECO:0007669"/>
    <property type="project" value="TreeGrafter"/>
</dbReference>
<dbReference type="KEGG" id="ela:UCREL1_5330"/>
<dbReference type="InterPro" id="IPR002347">
    <property type="entry name" value="SDR_fam"/>
</dbReference>
<dbReference type="PANTHER" id="PTHR44169">
    <property type="entry name" value="NADPH-DEPENDENT 1-ACYLDIHYDROXYACETONE PHOSPHATE REDUCTASE"/>
    <property type="match status" value="1"/>
</dbReference>
<evidence type="ECO:0000256" key="1">
    <source>
        <dbReference type="ARBA" id="ARBA00006484"/>
    </source>
</evidence>
<dbReference type="HOGENOM" id="CLU_010194_2_18_1"/>
<keyword evidence="3" id="KW-0560">Oxidoreductase</keyword>
<evidence type="ECO:0000256" key="3">
    <source>
        <dbReference type="ARBA" id="ARBA00023002"/>
    </source>
</evidence>
<dbReference type="Proteomes" id="UP000012174">
    <property type="component" value="Unassembled WGS sequence"/>
</dbReference>